<reference evidence="16 17" key="1">
    <citation type="submission" date="2020-04" db="EMBL/GenBank/DDBJ databases">
        <title>Genome sequencing of novel species.</title>
        <authorList>
            <person name="Heo J."/>
            <person name="Kim S.-J."/>
            <person name="Kim J.-S."/>
            <person name="Hong S.-B."/>
            <person name="Kwon S.-W."/>
        </authorList>
    </citation>
    <scope>NUCLEOTIDE SEQUENCE [LARGE SCALE GENOMIC DNA]</scope>
    <source>
        <strain evidence="16 17">MFER-1</strain>
    </source>
</reference>
<dbReference type="Gene3D" id="1.10.287.130">
    <property type="match status" value="1"/>
</dbReference>
<evidence type="ECO:0000256" key="8">
    <source>
        <dbReference type="ARBA" id="ARBA00022741"/>
    </source>
</evidence>
<dbReference type="Proteomes" id="UP000502248">
    <property type="component" value="Chromosome"/>
</dbReference>
<dbReference type="InterPro" id="IPR050398">
    <property type="entry name" value="HssS/ArlS-like"/>
</dbReference>
<dbReference type="CDD" id="cd00082">
    <property type="entry name" value="HisKA"/>
    <property type="match status" value="1"/>
</dbReference>
<evidence type="ECO:0000256" key="4">
    <source>
        <dbReference type="ARBA" id="ARBA00022475"/>
    </source>
</evidence>
<evidence type="ECO:0000256" key="7">
    <source>
        <dbReference type="ARBA" id="ARBA00022692"/>
    </source>
</evidence>
<dbReference type="PANTHER" id="PTHR45528:SF1">
    <property type="entry name" value="SENSOR HISTIDINE KINASE CPXA"/>
    <property type="match status" value="1"/>
</dbReference>
<dbReference type="SMART" id="SM00387">
    <property type="entry name" value="HATPase_c"/>
    <property type="match status" value="1"/>
</dbReference>
<keyword evidence="5" id="KW-0597">Phosphoprotein</keyword>
<evidence type="ECO:0000313" key="16">
    <source>
        <dbReference type="EMBL" id="QJD82511.1"/>
    </source>
</evidence>
<keyword evidence="10" id="KW-0067">ATP-binding</keyword>
<dbReference type="EMBL" id="CP051680">
    <property type="protein sequence ID" value="QJD82511.1"/>
    <property type="molecule type" value="Genomic_DNA"/>
</dbReference>
<dbReference type="PRINTS" id="PR00344">
    <property type="entry name" value="BCTRLSENSOR"/>
</dbReference>
<dbReference type="SUPFAM" id="SSF55874">
    <property type="entry name" value="ATPase domain of HSP90 chaperone/DNA topoisomerase II/histidine kinase"/>
    <property type="match status" value="1"/>
</dbReference>
<dbReference type="Gene3D" id="6.10.340.10">
    <property type="match status" value="1"/>
</dbReference>
<keyword evidence="9 16" id="KW-0418">Kinase</keyword>
<evidence type="ECO:0000256" key="11">
    <source>
        <dbReference type="ARBA" id="ARBA00022989"/>
    </source>
</evidence>
<feature type="transmembrane region" description="Helical" evidence="14">
    <location>
        <begin position="168"/>
        <end position="190"/>
    </location>
</feature>
<name>A0A7Z2VG03_9BACL</name>
<evidence type="ECO:0000256" key="6">
    <source>
        <dbReference type="ARBA" id="ARBA00022679"/>
    </source>
</evidence>
<accession>A0A7Z2VG03</accession>
<dbReference type="Pfam" id="PF00512">
    <property type="entry name" value="HisKA"/>
    <property type="match status" value="1"/>
</dbReference>
<dbReference type="SUPFAM" id="SSF47384">
    <property type="entry name" value="Homodimeric domain of signal transducing histidine kinase"/>
    <property type="match status" value="1"/>
</dbReference>
<evidence type="ECO:0000256" key="1">
    <source>
        <dbReference type="ARBA" id="ARBA00000085"/>
    </source>
</evidence>
<keyword evidence="11 14" id="KW-1133">Transmembrane helix</keyword>
<feature type="domain" description="Histidine kinase" evidence="15">
    <location>
        <begin position="252"/>
        <end position="468"/>
    </location>
</feature>
<keyword evidence="7 14" id="KW-0812">Transmembrane</keyword>
<keyword evidence="13 14" id="KW-0472">Membrane</keyword>
<organism evidence="16 17">
    <name type="scientific">Cohnella herbarum</name>
    <dbReference type="NCBI Taxonomy" id="2728023"/>
    <lineage>
        <taxon>Bacteria</taxon>
        <taxon>Bacillati</taxon>
        <taxon>Bacillota</taxon>
        <taxon>Bacilli</taxon>
        <taxon>Bacillales</taxon>
        <taxon>Paenibacillaceae</taxon>
        <taxon>Cohnella</taxon>
    </lineage>
</organism>
<comment type="catalytic activity">
    <reaction evidence="1">
        <text>ATP + protein L-histidine = ADP + protein N-phospho-L-histidine.</text>
        <dbReference type="EC" id="2.7.13.3"/>
    </reaction>
</comment>
<evidence type="ECO:0000256" key="14">
    <source>
        <dbReference type="SAM" id="Phobius"/>
    </source>
</evidence>
<dbReference type="EC" id="2.7.13.3" evidence="3"/>
<dbReference type="GO" id="GO:0000155">
    <property type="term" value="F:phosphorelay sensor kinase activity"/>
    <property type="evidence" value="ECO:0007669"/>
    <property type="project" value="InterPro"/>
</dbReference>
<dbReference type="InterPro" id="IPR003661">
    <property type="entry name" value="HisK_dim/P_dom"/>
</dbReference>
<dbReference type="GO" id="GO:0005524">
    <property type="term" value="F:ATP binding"/>
    <property type="evidence" value="ECO:0007669"/>
    <property type="project" value="UniProtKB-KW"/>
</dbReference>
<evidence type="ECO:0000256" key="3">
    <source>
        <dbReference type="ARBA" id="ARBA00012438"/>
    </source>
</evidence>
<dbReference type="AlphaFoldDB" id="A0A7Z2VG03"/>
<dbReference type="InterPro" id="IPR004358">
    <property type="entry name" value="Sig_transdc_His_kin-like_C"/>
</dbReference>
<keyword evidence="12" id="KW-0902">Two-component regulatory system</keyword>
<keyword evidence="4" id="KW-1003">Cell membrane</keyword>
<protein>
    <recommendedName>
        <fullName evidence="3">histidine kinase</fullName>
        <ecNumber evidence="3">2.7.13.3</ecNumber>
    </recommendedName>
</protein>
<dbReference type="InterPro" id="IPR005467">
    <property type="entry name" value="His_kinase_dom"/>
</dbReference>
<proteinExistence type="predicted"/>
<evidence type="ECO:0000259" key="15">
    <source>
        <dbReference type="PROSITE" id="PS50109"/>
    </source>
</evidence>
<keyword evidence="8" id="KW-0547">Nucleotide-binding</keyword>
<evidence type="ECO:0000313" key="17">
    <source>
        <dbReference type="Proteomes" id="UP000502248"/>
    </source>
</evidence>
<dbReference type="SMART" id="SM00388">
    <property type="entry name" value="HisKA"/>
    <property type="match status" value="1"/>
</dbReference>
<dbReference type="InterPro" id="IPR036890">
    <property type="entry name" value="HATPase_C_sf"/>
</dbReference>
<dbReference type="KEGG" id="cheb:HH215_04440"/>
<dbReference type="Gene3D" id="3.30.565.10">
    <property type="entry name" value="Histidine kinase-like ATPase, C-terminal domain"/>
    <property type="match status" value="1"/>
</dbReference>
<dbReference type="RefSeq" id="WP_169278810.1">
    <property type="nucleotide sequence ID" value="NZ_CP051680.1"/>
</dbReference>
<gene>
    <name evidence="16" type="ORF">HH215_04440</name>
</gene>
<dbReference type="Pfam" id="PF02518">
    <property type="entry name" value="HATPase_c"/>
    <property type="match status" value="1"/>
</dbReference>
<dbReference type="FunFam" id="1.10.287.130:FF:000001">
    <property type="entry name" value="Two-component sensor histidine kinase"/>
    <property type="match status" value="1"/>
</dbReference>
<dbReference type="InterPro" id="IPR036097">
    <property type="entry name" value="HisK_dim/P_sf"/>
</dbReference>
<comment type="subcellular location">
    <subcellularLocation>
        <location evidence="2">Cell membrane</location>
        <topology evidence="2">Multi-pass membrane protein</topology>
    </subcellularLocation>
</comment>
<keyword evidence="17" id="KW-1185">Reference proteome</keyword>
<evidence type="ECO:0000256" key="9">
    <source>
        <dbReference type="ARBA" id="ARBA00022777"/>
    </source>
</evidence>
<dbReference type="GO" id="GO:0005886">
    <property type="term" value="C:plasma membrane"/>
    <property type="evidence" value="ECO:0007669"/>
    <property type="project" value="UniProtKB-SubCell"/>
</dbReference>
<feature type="transmembrane region" description="Helical" evidence="14">
    <location>
        <begin position="7"/>
        <end position="30"/>
    </location>
</feature>
<evidence type="ECO:0000256" key="12">
    <source>
        <dbReference type="ARBA" id="ARBA00023012"/>
    </source>
</evidence>
<dbReference type="PANTHER" id="PTHR45528">
    <property type="entry name" value="SENSOR HISTIDINE KINASE CPXA"/>
    <property type="match status" value="1"/>
</dbReference>
<dbReference type="InterPro" id="IPR003594">
    <property type="entry name" value="HATPase_dom"/>
</dbReference>
<sequence length="476" mass="52041">MKLAHQINLAFGVLIALVIAVTAIINHYVLLDHFVGVQKQEMQAIGAQMTASLKSVDLEKSEQTTIATFQDIQPVVANNVEAILTDKQGNVVYGNVPTKAATLTRIPISKLTVSQNNAVQIDSDQTIGARELIEGKDSRYVVSATAIPQGTLTLYSPMSKINAIEQALLGRLLIVLCVSGAIVYIMSLLITNKLIKPLMKLRGELKKVESRQFSEVRLVKAGGEIGAVAQTVYDLAGELDRYNQAQKQFFQNASHELKTPLMSIAGYAEGIRDGVFEGEGATKGLNVILSESGRLKNIVTEMTLLAKLDSEEDIFQLSEVDVRDLLTETRERVNPLLLKKGLEMQIQYGGKQKEENQSPMNIWADRDKISQALLNVVSNASRYARERIIVDVAIEHDDIRISITDDGAGFSPALLPYLFHRFVKGKDGETGLGLAISRAIVERCRGRIAASNRKEGGAVITMAFPFGGAKSSLQHI</sequence>
<evidence type="ECO:0000256" key="13">
    <source>
        <dbReference type="ARBA" id="ARBA00023136"/>
    </source>
</evidence>
<evidence type="ECO:0000256" key="2">
    <source>
        <dbReference type="ARBA" id="ARBA00004651"/>
    </source>
</evidence>
<evidence type="ECO:0000256" key="5">
    <source>
        <dbReference type="ARBA" id="ARBA00022553"/>
    </source>
</evidence>
<dbReference type="PROSITE" id="PS50109">
    <property type="entry name" value="HIS_KIN"/>
    <property type="match status" value="1"/>
</dbReference>
<keyword evidence="6" id="KW-0808">Transferase</keyword>
<evidence type="ECO:0000256" key="10">
    <source>
        <dbReference type="ARBA" id="ARBA00022840"/>
    </source>
</evidence>